<keyword evidence="6" id="KW-0547">Nucleotide-binding</keyword>
<dbReference type="Gene3D" id="2.40.30.270">
    <property type="match status" value="1"/>
</dbReference>
<evidence type="ECO:0000256" key="16">
    <source>
        <dbReference type="SAM" id="MobiDB-lite"/>
    </source>
</evidence>
<dbReference type="KEGG" id="aqu:100633563"/>
<dbReference type="FunFam" id="3.30.1370.50:FF:000002">
    <property type="entry name" value="Immunoglobulin mu DNA-binding protein 2"/>
    <property type="match status" value="1"/>
</dbReference>
<dbReference type="CDD" id="cd18808">
    <property type="entry name" value="SF1_C_Upf1"/>
    <property type="match status" value="1"/>
</dbReference>
<dbReference type="InterPro" id="IPR035896">
    <property type="entry name" value="AN1-like_Znf"/>
</dbReference>
<dbReference type="SMART" id="SM00487">
    <property type="entry name" value="DEXDc"/>
    <property type="match status" value="1"/>
</dbReference>
<evidence type="ECO:0000256" key="4">
    <source>
        <dbReference type="ARBA" id="ARBA00022490"/>
    </source>
</evidence>
<dbReference type="InterPro" id="IPR050534">
    <property type="entry name" value="Coronavir_polyprotein_1ab"/>
</dbReference>
<comment type="catalytic activity">
    <reaction evidence="14">
        <text>ATP + H2O = ADP + phosphate + H(+)</text>
        <dbReference type="Rhea" id="RHEA:13065"/>
        <dbReference type="ChEBI" id="CHEBI:15377"/>
        <dbReference type="ChEBI" id="CHEBI:15378"/>
        <dbReference type="ChEBI" id="CHEBI:30616"/>
        <dbReference type="ChEBI" id="CHEBI:43474"/>
        <dbReference type="ChEBI" id="CHEBI:456216"/>
        <dbReference type="EC" id="3.6.4.12"/>
    </reaction>
    <physiologicalReaction direction="left-to-right" evidence="14">
        <dbReference type="Rhea" id="RHEA:13066"/>
    </physiologicalReaction>
</comment>
<keyword evidence="5" id="KW-0479">Metal-binding</keyword>
<keyword evidence="8" id="KW-0378">Hydrolase</keyword>
<feature type="region of interest" description="Disordered" evidence="16">
    <location>
        <begin position="887"/>
        <end position="910"/>
    </location>
</feature>
<dbReference type="GO" id="GO:0016787">
    <property type="term" value="F:hydrolase activity"/>
    <property type="evidence" value="ECO:0007669"/>
    <property type="project" value="UniProtKB-KW"/>
</dbReference>
<dbReference type="InParanoid" id="A0A1X7U8F4"/>
<dbReference type="Pfam" id="PF01424">
    <property type="entry name" value="R3H"/>
    <property type="match status" value="1"/>
</dbReference>
<feature type="compositionally biased region" description="Basic and acidic residues" evidence="16">
    <location>
        <begin position="887"/>
        <end position="896"/>
    </location>
</feature>
<keyword evidence="11" id="KW-0067">ATP-binding</keyword>
<dbReference type="EnsemblMetazoa" id="Aqu2.1.23774_001">
    <property type="protein sequence ID" value="Aqu2.1.23774_001"/>
    <property type="gene ID" value="Aqu2.1.23774"/>
</dbReference>
<accession>A0A1X7U8F4</accession>
<dbReference type="PROSITE" id="PS51061">
    <property type="entry name" value="R3H"/>
    <property type="match status" value="1"/>
</dbReference>
<dbReference type="PROSITE" id="PS51039">
    <property type="entry name" value="ZF_AN1"/>
    <property type="match status" value="1"/>
</dbReference>
<keyword evidence="7 15" id="KW-0863">Zinc-finger</keyword>
<dbReference type="GO" id="GO:0043139">
    <property type="term" value="F:5'-3' DNA helicase activity"/>
    <property type="evidence" value="ECO:0007669"/>
    <property type="project" value="TreeGrafter"/>
</dbReference>
<evidence type="ECO:0000256" key="14">
    <source>
        <dbReference type="ARBA" id="ARBA00048432"/>
    </source>
</evidence>
<dbReference type="InterPro" id="IPR014001">
    <property type="entry name" value="Helicase_ATP-bd"/>
</dbReference>
<feature type="domain" description="AN1-type" evidence="17">
    <location>
        <begin position="925"/>
        <end position="974"/>
    </location>
</feature>
<gene>
    <name evidence="19" type="primary">100633563</name>
</gene>
<dbReference type="PANTHER" id="PTHR43788:SF8">
    <property type="entry name" value="DNA-BINDING PROTEIN SMUBP-2"/>
    <property type="match status" value="1"/>
</dbReference>
<dbReference type="SUPFAM" id="SSF118310">
    <property type="entry name" value="AN1-like Zinc finger"/>
    <property type="match status" value="1"/>
</dbReference>
<dbReference type="InterPro" id="IPR036867">
    <property type="entry name" value="R3H_dom_sf"/>
</dbReference>
<evidence type="ECO:0000256" key="3">
    <source>
        <dbReference type="ARBA" id="ARBA00007913"/>
    </source>
</evidence>
<dbReference type="STRING" id="400682.A0A1X7U8F4"/>
<dbReference type="FunFam" id="3.40.50.300:FF:001146">
    <property type="entry name" value="DNA-binding protein SMUBP-2 isoform X1"/>
    <property type="match status" value="1"/>
</dbReference>
<evidence type="ECO:0000259" key="18">
    <source>
        <dbReference type="PROSITE" id="PS51061"/>
    </source>
</evidence>
<dbReference type="Pfam" id="PF01428">
    <property type="entry name" value="zf-AN1"/>
    <property type="match status" value="1"/>
</dbReference>
<dbReference type="GO" id="GO:0003723">
    <property type="term" value="F:RNA binding"/>
    <property type="evidence" value="ECO:0007669"/>
    <property type="project" value="UniProtKB-KW"/>
</dbReference>
<dbReference type="Pfam" id="PF13087">
    <property type="entry name" value="AAA_12"/>
    <property type="match status" value="1"/>
</dbReference>
<feature type="region of interest" description="Disordered" evidence="16">
    <location>
        <begin position="978"/>
        <end position="1025"/>
    </location>
</feature>
<dbReference type="InterPro" id="IPR041677">
    <property type="entry name" value="DNA2/NAM7_AAA_11"/>
</dbReference>
<evidence type="ECO:0000259" key="17">
    <source>
        <dbReference type="PROSITE" id="PS51039"/>
    </source>
</evidence>
<evidence type="ECO:0000256" key="1">
    <source>
        <dbReference type="ARBA" id="ARBA00004123"/>
    </source>
</evidence>
<dbReference type="InterPro" id="IPR004483">
    <property type="entry name" value="SMUBP-2/Hcs1-like"/>
</dbReference>
<comment type="subcellular location">
    <subcellularLocation>
        <location evidence="2">Cytoplasm</location>
    </subcellularLocation>
    <subcellularLocation>
        <location evidence="1">Nucleus</location>
    </subcellularLocation>
</comment>
<dbReference type="FunCoup" id="A0A1X7U8F4">
    <property type="interactions" value="308"/>
</dbReference>
<dbReference type="SMART" id="SM00382">
    <property type="entry name" value="AAA"/>
    <property type="match status" value="1"/>
</dbReference>
<dbReference type="InterPro" id="IPR003593">
    <property type="entry name" value="AAA+_ATPase"/>
</dbReference>
<evidence type="ECO:0000256" key="7">
    <source>
        <dbReference type="ARBA" id="ARBA00022771"/>
    </source>
</evidence>
<keyword evidence="9" id="KW-0347">Helicase</keyword>
<dbReference type="SMART" id="SM00154">
    <property type="entry name" value="ZnF_AN1"/>
    <property type="match status" value="1"/>
</dbReference>
<name>A0A1X7U8F4_AMPQE</name>
<dbReference type="InterPro" id="IPR041679">
    <property type="entry name" value="DNA2/NAM7-like_C"/>
</dbReference>
<evidence type="ECO:0000256" key="12">
    <source>
        <dbReference type="ARBA" id="ARBA00022884"/>
    </source>
</evidence>
<evidence type="ECO:0000256" key="5">
    <source>
        <dbReference type="ARBA" id="ARBA00022723"/>
    </source>
</evidence>
<dbReference type="AlphaFoldDB" id="A0A1X7U8F4"/>
<evidence type="ECO:0000313" key="19">
    <source>
        <dbReference type="EnsemblMetazoa" id="Aqu2.1.23774_001"/>
    </source>
</evidence>
<dbReference type="EnsemblMetazoa" id="XM_003388724.3">
    <property type="protein sequence ID" value="XP_003388772.1"/>
    <property type="gene ID" value="LOC100633563"/>
</dbReference>
<dbReference type="eggNOG" id="KOG1803">
    <property type="taxonomic scope" value="Eukaryota"/>
</dbReference>
<dbReference type="Pfam" id="PF13086">
    <property type="entry name" value="AAA_11"/>
    <property type="match status" value="1"/>
</dbReference>
<sequence>MEDFVEKHLELIEQERQEEVAQGLSLLSTDLKNIKELETKGVCLSKLGIESERIGLFGRHIVTFSHRLGRHKLPTHSITCGDIVGIFSKGQSLLPGQLVSGVVVKSSDVHLGVAFEELPEEVSLGGLGDCLQVVKLANDITYKRMKRALNDLKSMDPILSSHLVDVLFQATPPGPSHSKWTYQLDQLQTQFDSSDFKFFNQSLDSSQKRAVFFALSRPDVAIIHGPPGTGKTTTVIEYILQETLTLNNKVLAVAPSNIAVDNLVERLAASSPKLKIIRLGHPARLVQSVLQYSLDSILASTDGSDIVLDVRKEMSSAWSKAGNAKSSSERRKWHTEAKTLKKELIEREEKLVQQILSGANVILATNTGATPTGPLKHLPIDHFDVVVIDECAQSLEASCWIPLSRAPKCILAGDHKQLPPTILSDKAARDGLAVTLMERLVSVYRDQVTTLLTTQYRMNHNIMKWPSQYLYEDSLTAHESVSHHLLKDLPTVTITTATTIPLLFIDTASCGLYELDTPSEESKGNEGEAEIVLAHVKELIGAGVREGDIAIIAPYHLQVGMIRERLEANGISTGKVEVHTVDGFQGREKEAVIISFTRSNKKGEFGFLKEQRRTNVAVTRARRHLAMVGDSETISREPFIKGLLEYCTNNGEVYSAHEYIDTASMIQAESVATDQQEGFAIKPVEEIKKKDPPSPAVDSNKLAQQRLSYEKQLKEFKKSSEEQSSITFPNTLSSSQRKIIHELSEELGLSHVSHGEGNDRYIVVSRSRKTNGAECSDSTTEDDKIQQPLMIKAPQIEDTVCCIDEETISIDVTEKKNLSKVASLPPPSEAKTKIDVKSKAKDEVIVGATVGVWQCQICGIHLPKENSELHQLRCEREKRRVEDIVKKKKQESELKSKGSQKKTKSEKAKPVEQLDDLDLLLEEMKKADKTCNFSGCKKSVNHLGIICPFCKKKYCMTHNIAETHGCEERARRMARKDLEKELRGDGKGTTAGRKSDSSKRAHLQRKLDKKINDLSADRQRKKPSS</sequence>
<keyword evidence="4" id="KW-0963">Cytoplasm</keyword>
<dbReference type="SMART" id="SM00393">
    <property type="entry name" value="R3H"/>
    <property type="match status" value="1"/>
</dbReference>
<feature type="region of interest" description="Disordered" evidence="16">
    <location>
        <begin position="684"/>
        <end position="703"/>
    </location>
</feature>
<dbReference type="SUPFAM" id="SSF52540">
    <property type="entry name" value="P-loop containing nucleoside triphosphate hydrolases"/>
    <property type="match status" value="1"/>
</dbReference>
<protein>
    <submittedName>
        <fullName evidence="19">Uncharacterized protein</fullName>
    </submittedName>
</protein>
<dbReference type="GO" id="GO:0005737">
    <property type="term" value="C:cytoplasm"/>
    <property type="evidence" value="ECO:0007669"/>
    <property type="project" value="UniProtKB-SubCell"/>
</dbReference>
<dbReference type="InterPro" id="IPR047187">
    <property type="entry name" value="SF1_C_Upf1"/>
</dbReference>
<dbReference type="InterPro" id="IPR001374">
    <property type="entry name" value="R3H_dom"/>
</dbReference>
<dbReference type="CDD" id="cd18044">
    <property type="entry name" value="DEXXQc_SMUBP2"/>
    <property type="match status" value="1"/>
</dbReference>
<evidence type="ECO:0000313" key="20">
    <source>
        <dbReference type="Proteomes" id="UP000007879"/>
    </source>
</evidence>
<dbReference type="Pfam" id="PF21138">
    <property type="entry name" value="SMUBP-2_HCS1_1B"/>
    <property type="match status" value="1"/>
</dbReference>
<feature type="domain" description="R3H" evidence="18">
    <location>
        <begin position="703"/>
        <end position="768"/>
    </location>
</feature>
<evidence type="ECO:0000256" key="10">
    <source>
        <dbReference type="ARBA" id="ARBA00022833"/>
    </source>
</evidence>
<dbReference type="OrthoDB" id="6513042at2759"/>
<dbReference type="GO" id="GO:0005634">
    <property type="term" value="C:nucleus"/>
    <property type="evidence" value="ECO:0007669"/>
    <property type="project" value="UniProtKB-SubCell"/>
</dbReference>
<dbReference type="InterPro" id="IPR000058">
    <property type="entry name" value="Znf_AN1"/>
</dbReference>
<dbReference type="GO" id="GO:0005524">
    <property type="term" value="F:ATP binding"/>
    <property type="evidence" value="ECO:0007669"/>
    <property type="project" value="UniProtKB-KW"/>
</dbReference>
<dbReference type="PANTHER" id="PTHR43788">
    <property type="entry name" value="DNA2/NAM7 HELICASE FAMILY MEMBER"/>
    <property type="match status" value="1"/>
</dbReference>
<evidence type="ECO:0000256" key="13">
    <source>
        <dbReference type="ARBA" id="ARBA00023242"/>
    </source>
</evidence>
<dbReference type="Gene3D" id="3.30.1370.50">
    <property type="entry name" value="R3H-like domain"/>
    <property type="match status" value="1"/>
</dbReference>
<evidence type="ECO:0000256" key="11">
    <source>
        <dbReference type="ARBA" id="ARBA00022840"/>
    </source>
</evidence>
<keyword evidence="10" id="KW-0862">Zinc</keyword>
<dbReference type="Gene3D" id="4.10.1110.10">
    <property type="entry name" value="AN1-like Zinc finger"/>
    <property type="match status" value="1"/>
</dbReference>
<keyword evidence="12" id="KW-0694">RNA-binding</keyword>
<dbReference type="Proteomes" id="UP000007879">
    <property type="component" value="Unassembled WGS sequence"/>
</dbReference>
<evidence type="ECO:0000256" key="8">
    <source>
        <dbReference type="ARBA" id="ARBA00022801"/>
    </source>
</evidence>
<dbReference type="InterPro" id="IPR027417">
    <property type="entry name" value="P-loop_NTPase"/>
</dbReference>
<dbReference type="GO" id="GO:0008270">
    <property type="term" value="F:zinc ion binding"/>
    <property type="evidence" value="ECO:0007669"/>
    <property type="project" value="UniProtKB-KW"/>
</dbReference>
<evidence type="ECO:0000256" key="6">
    <source>
        <dbReference type="ARBA" id="ARBA00022741"/>
    </source>
</evidence>
<reference evidence="20" key="1">
    <citation type="journal article" date="2010" name="Nature">
        <title>The Amphimedon queenslandica genome and the evolution of animal complexity.</title>
        <authorList>
            <person name="Srivastava M."/>
            <person name="Simakov O."/>
            <person name="Chapman J."/>
            <person name="Fahey B."/>
            <person name="Gauthier M.E."/>
            <person name="Mitros T."/>
            <person name="Richards G.S."/>
            <person name="Conaco C."/>
            <person name="Dacre M."/>
            <person name="Hellsten U."/>
            <person name="Larroux C."/>
            <person name="Putnam N.H."/>
            <person name="Stanke M."/>
            <person name="Adamska M."/>
            <person name="Darling A."/>
            <person name="Degnan S.M."/>
            <person name="Oakley T.H."/>
            <person name="Plachetzki D.C."/>
            <person name="Zhai Y."/>
            <person name="Adamski M."/>
            <person name="Calcino A."/>
            <person name="Cummins S.F."/>
            <person name="Goodstein D.M."/>
            <person name="Harris C."/>
            <person name="Jackson D.J."/>
            <person name="Leys S.P."/>
            <person name="Shu S."/>
            <person name="Woodcroft B.J."/>
            <person name="Vervoort M."/>
            <person name="Kosik K.S."/>
            <person name="Manning G."/>
            <person name="Degnan B.M."/>
            <person name="Rokhsar D.S."/>
        </authorList>
    </citation>
    <scope>NUCLEOTIDE SEQUENCE [LARGE SCALE GENOMIC DNA]</scope>
</reference>
<feature type="compositionally biased region" description="Basic and acidic residues" evidence="16">
    <location>
        <begin position="993"/>
        <end position="1018"/>
    </location>
</feature>
<dbReference type="NCBIfam" id="TIGR00376">
    <property type="entry name" value="IGHMBP2 family helicase"/>
    <property type="match status" value="1"/>
</dbReference>
<reference evidence="19" key="2">
    <citation type="submission" date="2017-05" db="UniProtKB">
        <authorList>
            <consortium name="EnsemblMetazoa"/>
        </authorList>
    </citation>
    <scope>IDENTIFICATION</scope>
</reference>
<comment type="similarity">
    <text evidence="3">Belongs to the DNA2/NAM7 helicase family.</text>
</comment>
<dbReference type="InterPro" id="IPR048761">
    <property type="entry name" value="SMUBP-2_HCS1_1B"/>
</dbReference>
<organism evidence="19">
    <name type="scientific">Amphimedon queenslandica</name>
    <name type="common">Sponge</name>
    <dbReference type="NCBI Taxonomy" id="400682"/>
    <lineage>
        <taxon>Eukaryota</taxon>
        <taxon>Metazoa</taxon>
        <taxon>Porifera</taxon>
        <taxon>Demospongiae</taxon>
        <taxon>Heteroscleromorpha</taxon>
        <taxon>Haplosclerida</taxon>
        <taxon>Niphatidae</taxon>
        <taxon>Amphimedon</taxon>
    </lineage>
</organism>
<proteinExistence type="inferred from homology"/>
<evidence type="ECO:0000256" key="15">
    <source>
        <dbReference type="PROSITE-ProRule" id="PRU00449"/>
    </source>
</evidence>
<dbReference type="OMA" id="TIIHGPP"/>
<dbReference type="GO" id="GO:0003677">
    <property type="term" value="F:DNA binding"/>
    <property type="evidence" value="ECO:0007669"/>
    <property type="project" value="InterPro"/>
</dbReference>
<evidence type="ECO:0000256" key="2">
    <source>
        <dbReference type="ARBA" id="ARBA00004496"/>
    </source>
</evidence>
<dbReference type="SUPFAM" id="SSF82708">
    <property type="entry name" value="R3H domain"/>
    <property type="match status" value="1"/>
</dbReference>
<keyword evidence="20" id="KW-1185">Reference proteome</keyword>
<dbReference type="Gene3D" id="3.40.50.300">
    <property type="entry name" value="P-loop containing nucleotide triphosphate hydrolases"/>
    <property type="match status" value="2"/>
</dbReference>
<evidence type="ECO:0000256" key="9">
    <source>
        <dbReference type="ARBA" id="ARBA00022806"/>
    </source>
</evidence>
<keyword evidence="13" id="KW-0539">Nucleus</keyword>